<organism evidence="1 2">
    <name type="scientific">Hyphodiscus hymeniophilus</name>
    <dbReference type="NCBI Taxonomy" id="353542"/>
    <lineage>
        <taxon>Eukaryota</taxon>
        <taxon>Fungi</taxon>
        <taxon>Dikarya</taxon>
        <taxon>Ascomycota</taxon>
        <taxon>Pezizomycotina</taxon>
        <taxon>Leotiomycetes</taxon>
        <taxon>Helotiales</taxon>
        <taxon>Hyphodiscaceae</taxon>
        <taxon>Hyphodiscus</taxon>
    </lineage>
</organism>
<name>A0A9P6VCI2_9HELO</name>
<proteinExistence type="predicted"/>
<keyword evidence="2" id="KW-1185">Reference proteome</keyword>
<gene>
    <name evidence="1" type="ORF">D0Z07_7713</name>
</gene>
<accession>A0A9P6VCI2</accession>
<dbReference type="Proteomes" id="UP000785200">
    <property type="component" value="Unassembled WGS sequence"/>
</dbReference>
<evidence type="ECO:0000313" key="2">
    <source>
        <dbReference type="Proteomes" id="UP000785200"/>
    </source>
</evidence>
<dbReference type="EMBL" id="VNKQ01000017">
    <property type="protein sequence ID" value="KAG0645827.1"/>
    <property type="molecule type" value="Genomic_DNA"/>
</dbReference>
<dbReference type="OrthoDB" id="3491412at2759"/>
<comment type="caution">
    <text evidence="1">The sequence shown here is derived from an EMBL/GenBank/DDBJ whole genome shotgun (WGS) entry which is preliminary data.</text>
</comment>
<dbReference type="AlphaFoldDB" id="A0A9P6VCI2"/>
<reference evidence="1" key="1">
    <citation type="submission" date="2019-07" db="EMBL/GenBank/DDBJ databases">
        <title>Hyphodiscus hymeniophilus genome sequencing and assembly.</title>
        <authorList>
            <person name="Kramer G."/>
            <person name="Nodwell J."/>
        </authorList>
    </citation>
    <scope>NUCLEOTIDE SEQUENCE</scope>
    <source>
        <strain evidence="1">ATCC 34498</strain>
    </source>
</reference>
<evidence type="ECO:0000313" key="1">
    <source>
        <dbReference type="EMBL" id="KAG0645827.1"/>
    </source>
</evidence>
<sequence length="158" mass="18213">MSSSPILSVLPALPADLESIFSSHANNPLALIEAFMPVFCDHVDADRIFVQARNPDKRVCKVMRWRRHDGIPWPEIPGSSIDWFVEDHWEVEDPLWRAALQHYIILIIPLDLYHMLNSPVSTLKTFKEQQRMGYSISTSRTHICSIRPSFMDMPTGRL</sequence>
<protein>
    <submittedName>
        <fullName evidence="1">Uncharacterized protein</fullName>
    </submittedName>
</protein>